<dbReference type="Proteomes" id="UP001163321">
    <property type="component" value="Chromosome 1"/>
</dbReference>
<dbReference type="EMBL" id="CM047580">
    <property type="protein sequence ID" value="KAI9922304.1"/>
    <property type="molecule type" value="Genomic_DNA"/>
</dbReference>
<keyword evidence="2" id="KW-1185">Reference proteome</keyword>
<name>A0ACC0WU63_9STRA</name>
<gene>
    <name evidence="1" type="ORF">PsorP6_002438</name>
</gene>
<evidence type="ECO:0000313" key="1">
    <source>
        <dbReference type="EMBL" id="KAI9922304.1"/>
    </source>
</evidence>
<organism evidence="1 2">
    <name type="scientific">Peronosclerospora sorghi</name>
    <dbReference type="NCBI Taxonomy" id="230839"/>
    <lineage>
        <taxon>Eukaryota</taxon>
        <taxon>Sar</taxon>
        <taxon>Stramenopiles</taxon>
        <taxon>Oomycota</taxon>
        <taxon>Peronosporomycetes</taxon>
        <taxon>Peronosporales</taxon>
        <taxon>Peronosporaceae</taxon>
        <taxon>Peronosclerospora</taxon>
    </lineage>
</organism>
<sequence>MEKKKCVESHESEVDEDCINIGDQVKHASTQVSRKTAGSVCETLSFSEYKKSSKKLKKMEVTLGRRIKIKQSGGFLKAENGGNYAVLNSSDTEMQSYYAKDPQNFKEANRREDSPMWRLTEEAECEGIGRT</sequence>
<comment type="caution">
    <text evidence="1">The sequence shown here is derived from an EMBL/GenBank/DDBJ whole genome shotgun (WGS) entry which is preliminary data.</text>
</comment>
<reference evidence="1 2" key="1">
    <citation type="journal article" date="2022" name="bioRxiv">
        <title>The genome of the oomycete Peronosclerospora sorghi, a cosmopolitan pathogen of maize and sorghum, is inflated with dispersed pseudogenes.</title>
        <authorList>
            <person name="Fletcher K."/>
            <person name="Martin F."/>
            <person name="Isakeit T."/>
            <person name="Cavanaugh K."/>
            <person name="Magill C."/>
            <person name="Michelmore R."/>
        </authorList>
    </citation>
    <scope>NUCLEOTIDE SEQUENCE [LARGE SCALE GENOMIC DNA]</scope>
    <source>
        <strain evidence="1">P6</strain>
    </source>
</reference>
<accession>A0ACC0WU63</accession>
<evidence type="ECO:0000313" key="2">
    <source>
        <dbReference type="Proteomes" id="UP001163321"/>
    </source>
</evidence>
<proteinExistence type="predicted"/>
<protein>
    <submittedName>
        <fullName evidence="1">Uncharacterized protein</fullName>
    </submittedName>
</protein>